<reference evidence="2 3" key="1">
    <citation type="submission" date="2022-06" db="EMBL/GenBank/DDBJ databases">
        <title>Endosaccharibacter gen. nov., sp. nov., endophytic bacteria isolated from sugarcane.</title>
        <authorList>
            <person name="Pitiwittayakul N."/>
            <person name="Yukphan P."/>
            <person name="Charoenyingcharoen P."/>
            <person name="Tanasupawat S."/>
        </authorList>
    </citation>
    <scope>NUCLEOTIDE SEQUENCE [LARGE SCALE GENOMIC DNA]</scope>
    <source>
        <strain evidence="2 3">KSS8</strain>
    </source>
</reference>
<dbReference type="PANTHER" id="PTHR43433:SF4">
    <property type="entry name" value="NON-HEME CHLOROPEROXIDASE-RELATED"/>
    <property type="match status" value="1"/>
</dbReference>
<protein>
    <submittedName>
        <fullName evidence="2">Alpha/beta hydrolase</fullName>
    </submittedName>
</protein>
<dbReference type="InterPro" id="IPR029058">
    <property type="entry name" value="AB_hydrolase_fold"/>
</dbReference>
<dbReference type="PANTHER" id="PTHR43433">
    <property type="entry name" value="HYDROLASE, ALPHA/BETA FOLD FAMILY PROTEIN"/>
    <property type="match status" value="1"/>
</dbReference>
<gene>
    <name evidence="2" type="ORF">NFI95_01655</name>
</gene>
<dbReference type="GO" id="GO:0016787">
    <property type="term" value="F:hydrolase activity"/>
    <property type="evidence" value="ECO:0007669"/>
    <property type="project" value="UniProtKB-KW"/>
</dbReference>
<keyword evidence="2" id="KW-0378">Hydrolase</keyword>
<evidence type="ECO:0000259" key="1">
    <source>
        <dbReference type="Pfam" id="PF00561"/>
    </source>
</evidence>
<dbReference type="Pfam" id="PF00561">
    <property type="entry name" value="Abhydrolase_1"/>
    <property type="match status" value="1"/>
</dbReference>
<dbReference type="SUPFAM" id="SSF53474">
    <property type="entry name" value="alpha/beta-Hydrolases"/>
    <property type="match status" value="1"/>
</dbReference>
<name>A0ABT1W4T9_9PROT</name>
<dbReference type="InterPro" id="IPR050471">
    <property type="entry name" value="AB_hydrolase"/>
</dbReference>
<dbReference type="Gene3D" id="3.40.50.1820">
    <property type="entry name" value="alpha/beta hydrolase"/>
    <property type="match status" value="1"/>
</dbReference>
<dbReference type="InterPro" id="IPR000073">
    <property type="entry name" value="AB_hydrolase_1"/>
</dbReference>
<feature type="domain" description="AB hydrolase-1" evidence="1">
    <location>
        <begin position="21"/>
        <end position="259"/>
    </location>
</feature>
<evidence type="ECO:0000313" key="3">
    <source>
        <dbReference type="Proteomes" id="UP001524587"/>
    </source>
</evidence>
<proteinExistence type="predicted"/>
<sequence>MAFLRTVDGVDLFFKDWGSGKPVVFVHGWPLNADMWDYQMEPLSRQGVRTIAYDRRGFGRSDQPGGRYDYDVLADDLAAVLDGLDLRDVTLVGFSMGGGEVARYVARHGTERIARIALVAAVTPFLLRTADNPDGVDRSVFDGMVAPIEQDRPSFLTGFGKAFYGTGLLHQTVSAPFLDWSLGMALQGSHKATLDCIRLFSETDFRADLARFDRPTLVIHGTADATVPIEVSGAKAARLIPGASLHAIEGAPHGLFYTHRAELNAALLSFILS</sequence>
<dbReference type="Proteomes" id="UP001524587">
    <property type="component" value="Unassembled WGS sequence"/>
</dbReference>
<dbReference type="EMBL" id="JAMSKV010000001">
    <property type="protein sequence ID" value="MCQ8277156.1"/>
    <property type="molecule type" value="Genomic_DNA"/>
</dbReference>
<keyword evidence="3" id="KW-1185">Reference proteome</keyword>
<dbReference type="RefSeq" id="WP_422862595.1">
    <property type="nucleotide sequence ID" value="NZ_JAMSKV010000001.1"/>
</dbReference>
<comment type="caution">
    <text evidence="2">The sequence shown here is derived from an EMBL/GenBank/DDBJ whole genome shotgun (WGS) entry which is preliminary data.</text>
</comment>
<evidence type="ECO:0000313" key="2">
    <source>
        <dbReference type="EMBL" id="MCQ8277156.1"/>
    </source>
</evidence>
<accession>A0ABT1W4T9</accession>
<dbReference type="PRINTS" id="PR00111">
    <property type="entry name" value="ABHYDROLASE"/>
</dbReference>
<organism evidence="2 3">
    <name type="scientific">Endosaccharibacter trunci</name>
    <dbReference type="NCBI Taxonomy" id="2812733"/>
    <lineage>
        <taxon>Bacteria</taxon>
        <taxon>Pseudomonadati</taxon>
        <taxon>Pseudomonadota</taxon>
        <taxon>Alphaproteobacteria</taxon>
        <taxon>Acetobacterales</taxon>
        <taxon>Acetobacteraceae</taxon>
        <taxon>Endosaccharibacter</taxon>
    </lineage>
</organism>